<reference evidence="6 7" key="1">
    <citation type="submission" date="2018-11" db="EMBL/GenBank/DDBJ databases">
        <title>Genome squencing of methanotrophic bacteria isolated from alkaline groundwater in Korea.</title>
        <authorList>
            <person name="Nguyen L.N."/>
        </authorList>
    </citation>
    <scope>NUCLEOTIDE SEQUENCE [LARGE SCALE GENOMIC DNA]</scope>
    <source>
        <strain evidence="6 7">GW6</strain>
    </source>
</reference>
<organism evidence="6 7">
    <name type="scientific">Methylocystis rosea</name>
    <dbReference type="NCBI Taxonomy" id="173366"/>
    <lineage>
        <taxon>Bacteria</taxon>
        <taxon>Pseudomonadati</taxon>
        <taxon>Pseudomonadota</taxon>
        <taxon>Alphaproteobacteria</taxon>
        <taxon>Hyphomicrobiales</taxon>
        <taxon>Methylocystaceae</taxon>
        <taxon>Methylocystis</taxon>
    </lineage>
</organism>
<feature type="transmembrane region" description="Helical" evidence="5">
    <location>
        <begin position="20"/>
        <end position="42"/>
    </location>
</feature>
<evidence type="ECO:0000256" key="5">
    <source>
        <dbReference type="SAM" id="Phobius"/>
    </source>
</evidence>
<evidence type="ECO:0000313" key="7">
    <source>
        <dbReference type="Proteomes" id="UP000273982"/>
    </source>
</evidence>
<evidence type="ECO:0000256" key="3">
    <source>
        <dbReference type="ARBA" id="ARBA00022989"/>
    </source>
</evidence>
<feature type="transmembrane region" description="Helical" evidence="5">
    <location>
        <begin position="182"/>
        <end position="211"/>
    </location>
</feature>
<accession>A0A3G8M7U1</accession>
<keyword evidence="4 5" id="KW-0472">Membrane</keyword>
<feature type="transmembrane region" description="Helical" evidence="5">
    <location>
        <begin position="144"/>
        <end position="162"/>
    </location>
</feature>
<feature type="transmembrane region" description="Helical" evidence="5">
    <location>
        <begin position="109"/>
        <end position="137"/>
    </location>
</feature>
<dbReference type="RefSeq" id="WP_124739329.1">
    <property type="nucleotide sequence ID" value="NZ_CP034086.1"/>
</dbReference>
<dbReference type="KEGG" id="mros:EHO51_13565"/>
<feature type="transmembrane region" description="Helical" evidence="5">
    <location>
        <begin position="63"/>
        <end position="89"/>
    </location>
</feature>
<sequence>MTEMFEAALAALRQIVTPPFRAVLLKSLGMTFLLLALAWVGLDKLAMSFMMVEHPWLRTALTYATGAGLFFLMAFLIAPVSVLVSGLFLDDLADHVEADLYPPGQHGRAIPATQAILMGLRFAGISAIVNFFALLLLFVPGINAAAFLLANAYLFGREYFLFAATRFRSLQESEALRRRHALWLFVAGLFIAVFVATPGLNVLTPLFAVAFMTRIHRMLPPHPRGETTPSARGP</sequence>
<evidence type="ECO:0000256" key="4">
    <source>
        <dbReference type="ARBA" id="ARBA00023136"/>
    </source>
</evidence>
<dbReference type="Proteomes" id="UP000273982">
    <property type="component" value="Chromosome"/>
</dbReference>
<keyword evidence="3 5" id="KW-1133">Transmembrane helix</keyword>
<evidence type="ECO:0000256" key="1">
    <source>
        <dbReference type="ARBA" id="ARBA00004141"/>
    </source>
</evidence>
<comment type="subcellular location">
    <subcellularLocation>
        <location evidence="1">Membrane</location>
        <topology evidence="1">Multi-pass membrane protein</topology>
    </subcellularLocation>
</comment>
<proteinExistence type="predicted"/>
<evidence type="ECO:0000256" key="2">
    <source>
        <dbReference type="ARBA" id="ARBA00022692"/>
    </source>
</evidence>
<protein>
    <submittedName>
        <fullName evidence="6">Sulfate transporter family protein</fullName>
    </submittedName>
</protein>
<dbReference type="Pfam" id="PF07264">
    <property type="entry name" value="EI24"/>
    <property type="match status" value="1"/>
</dbReference>
<dbReference type="InterPro" id="IPR059112">
    <property type="entry name" value="CysZ/EI24"/>
</dbReference>
<keyword evidence="2 5" id="KW-0812">Transmembrane</keyword>
<name>A0A3G8M7U1_9HYPH</name>
<dbReference type="NCBIfam" id="NF009407">
    <property type="entry name" value="PRK12768.1"/>
    <property type="match status" value="1"/>
</dbReference>
<evidence type="ECO:0000313" key="6">
    <source>
        <dbReference type="EMBL" id="AZG77674.1"/>
    </source>
</evidence>
<gene>
    <name evidence="6" type="ORF">EHO51_13565</name>
</gene>
<dbReference type="EMBL" id="CP034086">
    <property type="protein sequence ID" value="AZG77674.1"/>
    <property type="molecule type" value="Genomic_DNA"/>
</dbReference>
<dbReference type="AlphaFoldDB" id="A0A3G8M7U1"/>